<proteinExistence type="predicted"/>
<accession>A0ABW0UQU9</accession>
<name>A0ABW0UQU9_9ACTN</name>
<organism evidence="1 2">
    <name type="scientific">Streptomyces bullii</name>
    <dbReference type="NCBI Taxonomy" id="349910"/>
    <lineage>
        <taxon>Bacteria</taxon>
        <taxon>Bacillati</taxon>
        <taxon>Actinomycetota</taxon>
        <taxon>Actinomycetes</taxon>
        <taxon>Kitasatosporales</taxon>
        <taxon>Streptomycetaceae</taxon>
        <taxon>Streptomyces</taxon>
    </lineage>
</organism>
<reference evidence="2" key="1">
    <citation type="journal article" date="2019" name="Int. J. Syst. Evol. Microbiol.">
        <title>The Global Catalogue of Microorganisms (GCM) 10K type strain sequencing project: providing services to taxonomists for standard genome sequencing and annotation.</title>
        <authorList>
            <consortium name="The Broad Institute Genomics Platform"/>
            <consortium name="The Broad Institute Genome Sequencing Center for Infectious Disease"/>
            <person name="Wu L."/>
            <person name="Ma J."/>
        </authorList>
    </citation>
    <scope>NUCLEOTIDE SEQUENCE [LARGE SCALE GENOMIC DNA]</scope>
    <source>
        <strain evidence="2">CGMCC 4.7248</strain>
    </source>
</reference>
<dbReference type="EMBL" id="JBHSNY010000006">
    <property type="protein sequence ID" value="MFC5635901.1"/>
    <property type="molecule type" value="Genomic_DNA"/>
</dbReference>
<gene>
    <name evidence="1" type="ORF">ACFPZJ_19300</name>
</gene>
<dbReference type="Proteomes" id="UP001596154">
    <property type="component" value="Unassembled WGS sequence"/>
</dbReference>
<evidence type="ECO:0000313" key="2">
    <source>
        <dbReference type="Proteomes" id="UP001596154"/>
    </source>
</evidence>
<sequence>MTTPDIDQAVRQLAARGIRAMSEDDWTYQGALDVVRENRRRQGDTAVMRTVDEWSAGLAEDVVAATGVAPADVAAVLLYASSWVGGLAMIRGLGRDTSLSVLSCAADELDRRANGGETP</sequence>
<comment type="caution">
    <text evidence="1">The sequence shown here is derived from an EMBL/GenBank/DDBJ whole genome shotgun (WGS) entry which is preliminary data.</text>
</comment>
<dbReference type="RefSeq" id="WP_381022885.1">
    <property type="nucleotide sequence ID" value="NZ_JBHSNY010000006.1"/>
</dbReference>
<protein>
    <submittedName>
        <fullName evidence="1">Uncharacterized protein</fullName>
    </submittedName>
</protein>
<evidence type="ECO:0000313" key="1">
    <source>
        <dbReference type="EMBL" id="MFC5635901.1"/>
    </source>
</evidence>
<keyword evidence="2" id="KW-1185">Reference proteome</keyword>